<accession>A0AAV4AA68</accession>
<dbReference type="Proteomes" id="UP000735302">
    <property type="component" value="Unassembled WGS sequence"/>
</dbReference>
<proteinExistence type="predicted"/>
<sequence length="94" mass="10743">MSNTVISYRAGRRTDADFPHVLPVQEHEQTGLTCHTAVHARTGRASSRADWVSPDDRWKEKKKKSFVSTPKAIRRGFMMYVIVSKRKDGLDNNL</sequence>
<keyword evidence="2" id="KW-1185">Reference proteome</keyword>
<gene>
    <name evidence="1" type="ORF">PoB_003021000</name>
</gene>
<evidence type="ECO:0000313" key="2">
    <source>
        <dbReference type="Proteomes" id="UP000735302"/>
    </source>
</evidence>
<comment type="caution">
    <text evidence="1">The sequence shown here is derived from an EMBL/GenBank/DDBJ whole genome shotgun (WGS) entry which is preliminary data.</text>
</comment>
<protein>
    <submittedName>
        <fullName evidence="1">Uncharacterized protein</fullName>
    </submittedName>
</protein>
<organism evidence="1 2">
    <name type="scientific">Plakobranchus ocellatus</name>
    <dbReference type="NCBI Taxonomy" id="259542"/>
    <lineage>
        <taxon>Eukaryota</taxon>
        <taxon>Metazoa</taxon>
        <taxon>Spiralia</taxon>
        <taxon>Lophotrochozoa</taxon>
        <taxon>Mollusca</taxon>
        <taxon>Gastropoda</taxon>
        <taxon>Heterobranchia</taxon>
        <taxon>Euthyneura</taxon>
        <taxon>Panpulmonata</taxon>
        <taxon>Sacoglossa</taxon>
        <taxon>Placobranchoidea</taxon>
        <taxon>Plakobranchidae</taxon>
        <taxon>Plakobranchus</taxon>
    </lineage>
</organism>
<evidence type="ECO:0000313" key="1">
    <source>
        <dbReference type="EMBL" id="GFO03705.1"/>
    </source>
</evidence>
<reference evidence="1 2" key="1">
    <citation type="journal article" date="2021" name="Elife">
        <title>Chloroplast acquisition without the gene transfer in kleptoplastic sea slugs, Plakobranchus ocellatus.</title>
        <authorList>
            <person name="Maeda T."/>
            <person name="Takahashi S."/>
            <person name="Yoshida T."/>
            <person name="Shimamura S."/>
            <person name="Takaki Y."/>
            <person name="Nagai Y."/>
            <person name="Toyoda A."/>
            <person name="Suzuki Y."/>
            <person name="Arimoto A."/>
            <person name="Ishii H."/>
            <person name="Satoh N."/>
            <person name="Nishiyama T."/>
            <person name="Hasebe M."/>
            <person name="Maruyama T."/>
            <person name="Minagawa J."/>
            <person name="Obokata J."/>
            <person name="Shigenobu S."/>
        </authorList>
    </citation>
    <scope>NUCLEOTIDE SEQUENCE [LARGE SCALE GENOMIC DNA]</scope>
</reference>
<name>A0AAV4AA68_9GAST</name>
<dbReference type="EMBL" id="BLXT01003729">
    <property type="protein sequence ID" value="GFO03705.1"/>
    <property type="molecule type" value="Genomic_DNA"/>
</dbReference>
<dbReference type="AlphaFoldDB" id="A0AAV4AA68"/>